<keyword evidence="1" id="KW-0547">Nucleotide-binding</keyword>
<keyword evidence="6" id="KW-1185">Reference proteome</keyword>
<evidence type="ECO:0000313" key="6">
    <source>
        <dbReference type="Proteomes" id="UP000371977"/>
    </source>
</evidence>
<evidence type="ECO:0000256" key="1">
    <source>
        <dbReference type="ARBA" id="ARBA00022741"/>
    </source>
</evidence>
<dbReference type="InterPro" id="IPR011545">
    <property type="entry name" value="DEAD/DEAH_box_helicase_dom"/>
</dbReference>
<dbReference type="Pfam" id="PF00271">
    <property type="entry name" value="Helicase_C"/>
    <property type="match status" value="1"/>
</dbReference>
<dbReference type="SMART" id="SM00487">
    <property type="entry name" value="DEXDc"/>
    <property type="match status" value="1"/>
</dbReference>
<dbReference type="Pfam" id="PF00270">
    <property type="entry name" value="DEAD"/>
    <property type="match status" value="1"/>
</dbReference>
<evidence type="ECO:0000259" key="4">
    <source>
        <dbReference type="PROSITE" id="PS51192"/>
    </source>
</evidence>
<evidence type="ECO:0000313" key="5">
    <source>
        <dbReference type="EMBL" id="TYC47986.1"/>
    </source>
</evidence>
<dbReference type="GO" id="GO:0006270">
    <property type="term" value="P:DNA replication initiation"/>
    <property type="evidence" value="ECO:0007669"/>
    <property type="project" value="TreeGrafter"/>
</dbReference>
<sequence>MFGRLDSTMFLIHLAEERAFNVERPVLSWTGALTLLQQKASQQLLVAVRKKQTTLVEAVTGAGKTEILFGTLADAIEQGQRIAVLSPRVDVLNELLPRLQAAFARVKICLMHGLVEQSYHYSQFVLATTHQIIKFKAAFDLIVVDEADAFPLSNNRELWQGIFRAKHPEGTCVFLTATPNRYLRKITETTISLLSRYHGYPLVNLEFYQTANWRKQLPTKLLRYLEDFHQVTQKVLIFVPEIDDISDVVSKVQAIYSGMVTGVFAADPERLTKIEDFRTNKLRILVTTIILERGVSFSNLDVMILGADEAVFTQASLLQTY</sequence>
<dbReference type="SUPFAM" id="SSF52540">
    <property type="entry name" value="P-loop containing nucleoside triphosphate hydrolases"/>
    <property type="match status" value="1"/>
</dbReference>
<reference evidence="5 6" key="1">
    <citation type="submission" date="2019-01" db="EMBL/GenBank/DDBJ databases">
        <title>Weissella sp. nov., a novel lactic acid bacterium isolated from animal feces.</title>
        <authorList>
            <person name="Wang L.-T."/>
        </authorList>
    </citation>
    <scope>NUCLEOTIDE SEQUENCE [LARGE SCALE GENOMIC DNA]</scope>
    <source>
        <strain evidence="5 6">8H-2</strain>
    </source>
</reference>
<keyword evidence="2" id="KW-0067">ATP-binding</keyword>
<feature type="domain" description="Helicase ATP-binding" evidence="4">
    <location>
        <begin position="45"/>
        <end position="197"/>
    </location>
</feature>
<dbReference type="GO" id="GO:0043138">
    <property type="term" value="F:3'-5' DNA helicase activity"/>
    <property type="evidence" value="ECO:0007669"/>
    <property type="project" value="TreeGrafter"/>
</dbReference>
<accession>A0A6C2C381</accession>
<evidence type="ECO:0000256" key="3">
    <source>
        <dbReference type="ARBA" id="ARBA00023125"/>
    </source>
</evidence>
<name>A0A6C2C381_9LACO</name>
<dbReference type="PANTHER" id="PTHR30580">
    <property type="entry name" value="PRIMOSOMAL PROTEIN N"/>
    <property type="match status" value="1"/>
</dbReference>
<dbReference type="Proteomes" id="UP000371977">
    <property type="component" value="Unassembled WGS sequence"/>
</dbReference>
<keyword evidence="5" id="KW-0347">Helicase</keyword>
<dbReference type="GO" id="GO:0005524">
    <property type="term" value="F:ATP binding"/>
    <property type="evidence" value="ECO:0007669"/>
    <property type="project" value="UniProtKB-KW"/>
</dbReference>
<dbReference type="AlphaFoldDB" id="A0A6C2C381"/>
<dbReference type="InterPro" id="IPR027417">
    <property type="entry name" value="P-loop_NTPase"/>
</dbReference>
<dbReference type="InterPro" id="IPR014001">
    <property type="entry name" value="Helicase_ATP-bd"/>
</dbReference>
<comment type="caution">
    <text evidence="5">The sequence shown here is derived from an EMBL/GenBank/DDBJ whole genome shotgun (WGS) entry which is preliminary data.</text>
</comment>
<dbReference type="GO" id="GO:0006310">
    <property type="term" value="P:DNA recombination"/>
    <property type="evidence" value="ECO:0007669"/>
    <property type="project" value="TreeGrafter"/>
</dbReference>
<keyword evidence="3" id="KW-0238">DNA-binding</keyword>
<dbReference type="RefSeq" id="WP_148623645.1">
    <property type="nucleotide sequence ID" value="NZ_SDGZ01000025.1"/>
</dbReference>
<gene>
    <name evidence="5" type="ORF">ESZ50_10170</name>
</gene>
<keyword evidence="5" id="KW-0378">Hydrolase</keyword>
<evidence type="ECO:0000256" key="2">
    <source>
        <dbReference type="ARBA" id="ARBA00022840"/>
    </source>
</evidence>
<dbReference type="InterPro" id="IPR001650">
    <property type="entry name" value="Helicase_C-like"/>
</dbReference>
<organism evidence="5 6">
    <name type="scientific">Weissella muntiaci</name>
    <dbReference type="NCBI Taxonomy" id="2508881"/>
    <lineage>
        <taxon>Bacteria</taxon>
        <taxon>Bacillati</taxon>
        <taxon>Bacillota</taxon>
        <taxon>Bacilli</taxon>
        <taxon>Lactobacillales</taxon>
        <taxon>Lactobacillaceae</taxon>
        <taxon>Weissella</taxon>
    </lineage>
</organism>
<dbReference type="GO" id="GO:0003677">
    <property type="term" value="F:DNA binding"/>
    <property type="evidence" value="ECO:0007669"/>
    <property type="project" value="UniProtKB-KW"/>
</dbReference>
<dbReference type="PANTHER" id="PTHR30580:SF1">
    <property type="entry name" value="COMF OPERON PROTEIN 1"/>
    <property type="match status" value="1"/>
</dbReference>
<dbReference type="Gene3D" id="3.40.50.300">
    <property type="entry name" value="P-loop containing nucleotide triphosphate hydrolases"/>
    <property type="match status" value="2"/>
</dbReference>
<dbReference type="EMBL" id="SDGZ01000025">
    <property type="protein sequence ID" value="TYC47986.1"/>
    <property type="molecule type" value="Genomic_DNA"/>
</dbReference>
<dbReference type="PROSITE" id="PS51192">
    <property type="entry name" value="HELICASE_ATP_BIND_1"/>
    <property type="match status" value="1"/>
</dbReference>
<protein>
    <submittedName>
        <fullName evidence="5">DEAD/DEAH box helicase</fullName>
    </submittedName>
</protein>
<dbReference type="OrthoDB" id="2077914at2"/>
<dbReference type="GO" id="GO:0006302">
    <property type="term" value="P:double-strand break repair"/>
    <property type="evidence" value="ECO:0007669"/>
    <property type="project" value="TreeGrafter"/>
</dbReference>
<proteinExistence type="predicted"/>